<dbReference type="PANTHER" id="PTHR30050:SF4">
    <property type="entry name" value="ATP-BINDING PROTEIN RV3427C IN INSERTION SEQUENCE-RELATED"/>
    <property type="match status" value="1"/>
</dbReference>
<evidence type="ECO:0000313" key="3">
    <source>
        <dbReference type="Proteomes" id="UP000521358"/>
    </source>
</evidence>
<protein>
    <submittedName>
        <fullName evidence="2">ATP-binding protein</fullName>
    </submittedName>
</protein>
<dbReference type="Proteomes" id="UP000521358">
    <property type="component" value="Unassembled WGS sequence"/>
</dbReference>
<dbReference type="PANTHER" id="PTHR30050">
    <property type="entry name" value="CHROMOSOMAL REPLICATION INITIATOR PROTEIN DNAA"/>
    <property type="match status" value="1"/>
</dbReference>
<dbReference type="SUPFAM" id="SSF52540">
    <property type="entry name" value="P-loop containing nucleoside triphosphate hydrolases"/>
    <property type="match status" value="1"/>
</dbReference>
<keyword evidence="2" id="KW-0067">ATP-binding</keyword>
<evidence type="ECO:0000259" key="1">
    <source>
        <dbReference type="SMART" id="SM00382"/>
    </source>
</evidence>
<dbReference type="EMBL" id="JAAVMB010000001">
    <property type="protein sequence ID" value="NKC66768.1"/>
    <property type="molecule type" value="Genomic_DNA"/>
</dbReference>
<gene>
    <name evidence="2" type="ORF">HED35_01580</name>
</gene>
<sequence>MFLYRHSIVHDKKILTKGIRDFINKDESESQIKRKANQIVMDVSSDKRNVFMVGPAGTGKTHLSLGILKNINELSTSMRCLFVSLPKLLELIRKSFNYQNEPKNEDYYLGLLDEADVLVLDDIAGDLSMLNNKSASDFSSRILYSILNARSEKSTIFTSNLTIPQLKEIYDERIISRIQTNVIELDFNKISDKRKIASKLQNESRKTNG</sequence>
<dbReference type="SMART" id="SM00382">
    <property type="entry name" value="AAA"/>
    <property type="match status" value="1"/>
</dbReference>
<name>A0A7X6D779_9ENTE</name>
<dbReference type="AlphaFoldDB" id="A0A7X6D779"/>
<feature type="domain" description="AAA+ ATPase" evidence="1">
    <location>
        <begin position="46"/>
        <end position="184"/>
    </location>
</feature>
<dbReference type="RefSeq" id="WP_167806104.1">
    <property type="nucleotide sequence ID" value="NZ_JAAVMB010000001.1"/>
</dbReference>
<keyword evidence="2" id="KW-0547">Nucleotide-binding</keyword>
<dbReference type="Gene3D" id="3.40.50.300">
    <property type="entry name" value="P-loop containing nucleotide triphosphate hydrolases"/>
    <property type="match status" value="1"/>
</dbReference>
<dbReference type="Pfam" id="PF01695">
    <property type="entry name" value="IstB_IS21"/>
    <property type="match status" value="1"/>
</dbReference>
<accession>A0A7X6D779</accession>
<dbReference type="GO" id="GO:0005524">
    <property type="term" value="F:ATP binding"/>
    <property type="evidence" value="ECO:0007669"/>
    <property type="project" value="UniProtKB-KW"/>
</dbReference>
<evidence type="ECO:0000313" key="2">
    <source>
        <dbReference type="EMBL" id="NKC66768.1"/>
    </source>
</evidence>
<comment type="caution">
    <text evidence="2">The sequence shown here is derived from an EMBL/GenBank/DDBJ whole genome shotgun (WGS) entry which is preliminary data.</text>
</comment>
<dbReference type="GO" id="GO:0006260">
    <property type="term" value="P:DNA replication"/>
    <property type="evidence" value="ECO:0007669"/>
    <property type="project" value="TreeGrafter"/>
</dbReference>
<proteinExistence type="predicted"/>
<reference evidence="2 3" key="1">
    <citation type="submission" date="2020-03" db="EMBL/GenBank/DDBJ databases">
        <title>Bacterial samples isolated from urine from healthy bovine heifers (Gyr breed).</title>
        <authorList>
            <person name="Giannattasio-Ferraz S."/>
            <person name="Maskeri L."/>
            <person name="Penido A."/>
            <person name="Barbosa-Stancioli E.F."/>
            <person name="Putonti C."/>
        </authorList>
    </citation>
    <scope>NUCLEOTIDE SEQUENCE [LARGE SCALE GENOMIC DNA]</scope>
    <source>
        <strain evidence="2 3">UFMG-H7</strain>
    </source>
</reference>
<organism evidence="2 3">
    <name type="scientific">Vagococcus fluvialis</name>
    <dbReference type="NCBI Taxonomy" id="2738"/>
    <lineage>
        <taxon>Bacteria</taxon>
        <taxon>Bacillati</taxon>
        <taxon>Bacillota</taxon>
        <taxon>Bacilli</taxon>
        <taxon>Lactobacillales</taxon>
        <taxon>Enterococcaceae</taxon>
        <taxon>Vagococcus</taxon>
    </lineage>
</organism>
<dbReference type="InterPro" id="IPR003593">
    <property type="entry name" value="AAA+_ATPase"/>
</dbReference>
<dbReference type="InterPro" id="IPR027417">
    <property type="entry name" value="P-loop_NTPase"/>
</dbReference>
<dbReference type="InterPro" id="IPR002611">
    <property type="entry name" value="IstB_ATP-bd"/>
</dbReference>